<dbReference type="Proteomes" id="UP000254174">
    <property type="component" value="Unassembled WGS sequence"/>
</dbReference>
<accession>A0A2X1PIV1</accession>
<gene>
    <name evidence="2" type="ORF">NCTC7922_05616</name>
    <name evidence="1" type="ORF">NCTC7927_04673</name>
</gene>
<evidence type="ECO:0000313" key="3">
    <source>
        <dbReference type="Proteomes" id="UP000254043"/>
    </source>
</evidence>
<name>A0A2X1PIV1_ECOLX</name>
<protein>
    <submittedName>
        <fullName evidence="2">Uncharacterized protein</fullName>
    </submittedName>
</protein>
<sequence length="36" mass="4418">MNTHYFTADKEKIQVRNIFFLLQFFYECLGCYSFSI</sequence>
<dbReference type="Proteomes" id="UP000254043">
    <property type="component" value="Unassembled WGS sequence"/>
</dbReference>
<dbReference type="EMBL" id="UGFC01000006">
    <property type="protein sequence ID" value="STM19520.1"/>
    <property type="molecule type" value="Genomic_DNA"/>
</dbReference>
<reference evidence="3 4" key="1">
    <citation type="submission" date="2018-06" db="EMBL/GenBank/DDBJ databases">
        <authorList>
            <consortium name="Pathogen Informatics"/>
            <person name="Doyle S."/>
        </authorList>
    </citation>
    <scope>NUCLEOTIDE SEQUENCE [LARGE SCALE GENOMIC DNA]</scope>
    <source>
        <strain evidence="2 4">NCTC7922</strain>
        <strain evidence="1 3">NCTC7927</strain>
    </source>
</reference>
<evidence type="ECO:0000313" key="2">
    <source>
        <dbReference type="EMBL" id="STM19520.1"/>
    </source>
</evidence>
<evidence type="ECO:0000313" key="4">
    <source>
        <dbReference type="Proteomes" id="UP000254174"/>
    </source>
</evidence>
<dbReference type="AlphaFoldDB" id="A0A2X1PIV1"/>
<organism evidence="2 4">
    <name type="scientific">Escherichia coli</name>
    <dbReference type="NCBI Taxonomy" id="562"/>
    <lineage>
        <taxon>Bacteria</taxon>
        <taxon>Pseudomonadati</taxon>
        <taxon>Pseudomonadota</taxon>
        <taxon>Gammaproteobacteria</taxon>
        <taxon>Enterobacterales</taxon>
        <taxon>Enterobacteriaceae</taxon>
        <taxon>Escherichia</taxon>
    </lineage>
</organism>
<dbReference type="EMBL" id="UGAK01000003">
    <property type="protein sequence ID" value="STF95733.1"/>
    <property type="molecule type" value="Genomic_DNA"/>
</dbReference>
<proteinExistence type="predicted"/>
<evidence type="ECO:0000313" key="1">
    <source>
        <dbReference type="EMBL" id="STF95733.1"/>
    </source>
</evidence>